<gene>
    <name evidence="1" type="ORF">D5400_14090</name>
</gene>
<evidence type="ECO:0000313" key="2">
    <source>
        <dbReference type="Proteomes" id="UP000268192"/>
    </source>
</evidence>
<dbReference type="EMBL" id="CP032509">
    <property type="protein sequence ID" value="AZN72256.1"/>
    <property type="molecule type" value="Genomic_DNA"/>
</dbReference>
<proteinExistence type="predicted"/>
<organism evidence="1 2">
    <name type="scientific">Georhizobium profundi</name>
    <dbReference type="NCBI Taxonomy" id="2341112"/>
    <lineage>
        <taxon>Bacteria</taxon>
        <taxon>Pseudomonadati</taxon>
        <taxon>Pseudomonadota</taxon>
        <taxon>Alphaproteobacteria</taxon>
        <taxon>Hyphomicrobiales</taxon>
        <taxon>Rhizobiaceae</taxon>
        <taxon>Georhizobium</taxon>
    </lineage>
</organism>
<evidence type="ECO:0000313" key="1">
    <source>
        <dbReference type="EMBL" id="AZN72256.1"/>
    </source>
</evidence>
<dbReference type="Proteomes" id="UP000268192">
    <property type="component" value="Chromosome"/>
</dbReference>
<protein>
    <submittedName>
        <fullName evidence="1">Uncharacterized protein</fullName>
    </submittedName>
</protein>
<keyword evidence="2" id="KW-1185">Reference proteome</keyword>
<dbReference type="RefSeq" id="WP_126010574.1">
    <property type="nucleotide sequence ID" value="NZ_CP032509.1"/>
</dbReference>
<name>A0A3S9B5Q1_9HYPH</name>
<sequence length="107" mass="11245">MSDNDSKSVLVAALPAGTTASTSTPVAELAQALASDGEGPAKKKARHNFSEIVGARIWEQLPTQLKTAARLDARRLVGNERGLSDKLIGAGYSRRAADQLLSDIGRS</sequence>
<accession>A0A3S9B5Q1</accession>
<dbReference type="KEGG" id="abaw:D5400_14090"/>
<dbReference type="AlphaFoldDB" id="A0A3S9B5Q1"/>
<reference evidence="1 2" key="1">
    <citation type="submission" date="2018-09" db="EMBL/GenBank/DDBJ databases">
        <title>Marinorhizobium profundi gen. nov., sp. nov., isolated from a deep-sea sediment sample from the New Britain Trench and proposal of Marinorhizobiaceae fam. nov. in the order Rhizobiales of the class Alphaproteobacteria.</title>
        <authorList>
            <person name="Cao J."/>
        </authorList>
    </citation>
    <scope>NUCLEOTIDE SEQUENCE [LARGE SCALE GENOMIC DNA]</scope>
    <source>
        <strain evidence="1 2">WS11</strain>
    </source>
</reference>